<feature type="coiled-coil region" evidence="1">
    <location>
        <begin position="885"/>
        <end position="919"/>
    </location>
</feature>
<evidence type="ECO:0000313" key="5">
    <source>
        <dbReference type="Proteomes" id="UP001140217"/>
    </source>
</evidence>
<feature type="compositionally biased region" description="Low complexity" evidence="2">
    <location>
        <begin position="193"/>
        <end position="208"/>
    </location>
</feature>
<feature type="compositionally biased region" description="Polar residues" evidence="2">
    <location>
        <begin position="979"/>
        <end position="995"/>
    </location>
</feature>
<feature type="region of interest" description="Disordered" evidence="2">
    <location>
        <begin position="928"/>
        <end position="1005"/>
    </location>
</feature>
<dbReference type="InterPro" id="IPR038279">
    <property type="entry name" value="Ndc10_dom2_sf"/>
</dbReference>
<reference evidence="4" key="1">
    <citation type="submission" date="2022-07" db="EMBL/GenBank/DDBJ databases">
        <title>Phylogenomic reconstructions and comparative analyses of Kickxellomycotina fungi.</title>
        <authorList>
            <person name="Reynolds N.K."/>
            <person name="Stajich J.E."/>
            <person name="Barry K."/>
            <person name="Grigoriev I.V."/>
            <person name="Crous P."/>
            <person name="Smith M.E."/>
        </authorList>
    </citation>
    <scope>NUCLEOTIDE SEQUENCE</scope>
    <source>
        <strain evidence="4">NBRC 105414</strain>
    </source>
</reference>
<feature type="compositionally biased region" description="Polar residues" evidence="2">
    <location>
        <begin position="947"/>
        <end position="959"/>
    </location>
</feature>
<dbReference type="Gene3D" id="1.10.443.20">
    <property type="entry name" value="Centromere DNA-binding protein complex CBF3 subunit, domain 2"/>
    <property type="match status" value="2"/>
</dbReference>
<keyword evidence="5" id="KW-1185">Reference proteome</keyword>
<feature type="region of interest" description="Disordered" evidence="2">
    <location>
        <begin position="1044"/>
        <end position="1117"/>
    </location>
</feature>
<feature type="region of interest" description="Disordered" evidence="2">
    <location>
        <begin position="773"/>
        <end position="854"/>
    </location>
</feature>
<feature type="region of interest" description="Disordered" evidence="2">
    <location>
        <begin position="144"/>
        <end position="168"/>
    </location>
</feature>
<proteinExistence type="predicted"/>
<accession>A0A9W8HP03</accession>
<dbReference type="EMBL" id="JANBUL010000007">
    <property type="protein sequence ID" value="KAJ2785795.1"/>
    <property type="molecule type" value="Genomic_DNA"/>
</dbReference>
<feature type="domain" description="Ndc10" evidence="3">
    <location>
        <begin position="453"/>
        <end position="559"/>
    </location>
</feature>
<dbReference type="Pfam" id="PF16787">
    <property type="entry name" value="NDC10_II"/>
    <property type="match status" value="1"/>
</dbReference>
<comment type="caution">
    <text evidence="4">The sequence shown here is derived from an EMBL/GenBank/DDBJ whole genome shotgun (WGS) entry which is preliminary data.</text>
</comment>
<sequence length="1117" mass="120423">MAWRSVVAIDHLRCQLQRAKDVLERCDTVSLSTKGCYSSRIALWIHFCNLRYGGNDIITEERLAEYVEWMVSSGAADRIRQGPTHIQQVLRNQLQGVMCFWRIQNPNYAEMTDPRMGKVFTEKWQQIALRYPRSRQPRRAEPIYGAHRASQPVEPDHRPSGTVTHVTPISNSSAMASRHIAAHPPQVASGAMPGRPTVPVAPGAPAARHPSHYDPARAGAAPHPRPHYVPSPQTHDRHSPSRAHFYPDSGARYPHDAQPSYRHHRHQQPQFPPRALPAYGAEPKYPTAPAPAPAPSAPHQLQPAPHVPRSTPQPGSYHLAPIGNVSPGTTNSSSDAQVSRASLEPVPRASVQSSNTTAPARQSSGSQAPADRAKTPHNASTGVSPQPGTAVASAPTTPKQPVAPVAGQRAEGRMPETMPAWTGEGEPEGHLLNTSETVALVLRQLGASAKLSVRLQAHAHFALGMATWLPVAARSELTLADVGIDESLGGQQDPALKAIAVAARADGSPAGSAVALRHANPLMCSWGALALCLFARWQVAGEATPDFSSTAWQEQRLFPAVADGEYSRLFGEVVAEVSNDRIDGSQAMGDCGFFYAAAMGLVRPTASGIKGLDAVGAVDPSVLQPAVLLALARANAGLGADATKPVRPPKRFGVMPSPSLVKEVFPWLKTVLIDAFLQNTDNEAVYAARRLLKVLRELRVVLLQDVAFLMGVPSVVAAAKSSPLFAHPLFCSPEFLAFRDEMQAAVGESEAKDFESLCTASLAWTVARRQAMPEGAASRMHPTAPRLPSPSCTVVPPSDEGADRKRRCESDSVLVAGGDRMRTMSAEPNGSDPAPKRVRLEHGAAGSPPSGRVFGGSTAGPTVDAGAPGLAPVVQDPSPRLLKMVSNLRTENEDLKAHLRKLEWALSQHKAEMRNWMQKVEGGLRGIAAASARQASSSQAQAPKPTSEASMRRPTTTHRQLLPGPPAPSSTPSSSSSSKYPGQPQQHPTYPSSSYREMGHMPPPSAREDVAVYERQMAMHNSPSLPQRMHHSQLPPEYRNMGPALQSPRTQSYASRMTPGSEHPDHRYYGHYGGHMSRPATNSGYPEHHVYAKHHEPQYPAQPQPSPVRNVYSRPKY</sequence>
<evidence type="ECO:0000313" key="4">
    <source>
        <dbReference type="EMBL" id="KAJ2785795.1"/>
    </source>
</evidence>
<name>A0A9W8HP03_9FUNG</name>
<keyword evidence="1" id="KW-0175">Coiled coil</keyword>
<dbReference type="OrthoDB" id="5527317at2759"/>
<dbReference type="GO" id="GO:0003677">
    <property type="term" value="F:DNA binding"/>
    <property type="evidence" value="ECO:0007669"/>
    <property type="project" value="InterPro"/>
</dbReference>
<feature type="compositionally biased region" description="Pro residues" evidence="2">
    <location>
        <begin position="286"/>
        <end position="296"/>
    </location>
</feature>
<dbReference type="AlphaFoldDB" id="A0A9W8HP03"/>
<feature type="compositionally biased region" description="Polar residues" evidence="2">
    <location>
        <begin position="377"/>
        <end position="387"/>
    </location>
</feature>
<feature type="compositionally biased region" description="Low complexity" evidence="2">
    <location>
        <begin position="928"/>
        <end position="942"/>
    </location>
</feature>
<feature type="compositionally biased region" description="Polar residues" evidence="2">
    <location>
        <begin position="326"/>
        <end position="340"/>
    </location>
</feature>
<feature type="compositionally biased region" description="Basic and acidic residues" evidence="2">
    <location>
        <begin position="1086"/>
        <end position="1097"/>
    </location>
</feature>
<evidence type="ECO:0000256" key="1">
    <source>
        <dbReference type="SAM" id="Coils"/>
    </source>
</evidence>
<feature type="region of interest" description="Disordered" evidence="2">
    <location>
        <begin position="186"/>
        <end position="427"/>
    </location>
</feature>
<dbReference type="Proteomes" id="UP001140217">
    <property type="component" value="Unassembled WGS sequence"/>
</dbReference>
<feature type="compositionally biased region" description="Polar residues" evidence="2">
    <location>
        <begin position="350"/>
        <end position="367"/>
    </location>
</feature>
<dbReference type="InterPro" id="IPR031872">
    <property type="entry name" value="NDC10_II"/>
</dbReference>
<evidence type="ECO:0000259" key="3">
    <source>
        <dbReference type="Pfam" id="PF16787"/>
    </source>
</evidence>
<organism evidence="4 5">
    <name type="scientific">Coemansia javaensis</name>
    <dbReference type="NCBI Taxonomy" id="2761396"/>
    <lineage>
        <taxon>Eukaryota</taxon>
        <taxon>Fungi</taxon>
        <taxon>Fungi incertae sedis</taxon>
        <taxon>Zoopagomycota</taxon>
        <taxon>Kickxellomycotina</taxon>
        <taxon>Kickxellomycetes</taxon>
        <taxon>Kickxellales</taxon>
        <taxon>Kickxellaceae</taxon>
        <taxon>Coemansia</taxon>
    </lineage>
</organism>
<evidence type="ECO:0000256" key="2">
    <source>
        <dbReference type="SAM" id="MobiDB-lite"/>
    </source>
</evidence>
<protein>
    <recommendedName>
        <fullName evidence="3">Ndc10 domain-containing protein</fullName>
    </recommendedName>
</protein>
<gene>
    <name evidence="4" type="ORF">H4R18_000341</name>
</gene>
<feature type="compositionally biased region" description="Basic and acidic residues" evidence="2">
    <location>
        <begin position="801"/>
        <end position="810"/>
    </location>
</feature>